<evidence type="ECO:0000259" key="1">
    <source>
        <dbReference type="PROSITE" id="PS50191"/>
    </source>
</evidence>
<evidence type="ECO:0000313" key="3">
    <source>
        <dbReference type="WBParaSite" id="MBELARI_LOCUS1594"/>
    </source>
</evidence>
<dbReference type="Pfam" id="PF00650">
    <property type="entry name" value="CRAL_TRIO"/>
    <property type="match status" value="1"/>
</dbReference>
<dbReference type="PANTHER" id="PTHR47159:SF4">
    <property type="entry name" value="CRAL-TRIO DOMAIN-CONTAINING PROTEIN"/>
    <property type="match status" value="1"/>
</dbReference>
<dbReference type="InterPro" id="IPR001251">
    <property type="entry name" value="CRAL-TRIO_dom"/>
</dbReference>
<proteinExistence type="predicted"/>
<dbReference type="SMART" id="SM00516">
    <property type="entry name" value="SEC14"/>
    <property type="match status" value="1"/>
</dbReference>
<sequence length="423" mass="49522">MTKMSDDEHLQGYTWPTNISNNNYEMMDKDRKAVEFLRNGANDLLTEYYDTNFNLLRWAQGYGYDLDEGLKNLRKHLKFRRYYDLDEHHLIREHEILKKYFPIGLVGETGHGNTLLVIESAGKIDLMGILRAVQLSDFLIQRARFQEEMLEQMNGIERRTGKQASVIYILDLEGLKFDPSLLQVVTGPYRILWASVYTNYPEWIDHFIMVNVPSFISILWKAIVPFLPERTRNKVKICSAGSDWKQQVLQFAKPEYVPVHWGGTKLDSNGDPMCREILNIPFEPIPSTLYWTPSEESPAIKDLDQVTIPASKSKILTFLVKGNEEKMFFILNRFCDRTFGQGIWYSEDESAIEWPLEEMEEWCPDFDYPGMPTVDWLRIRIPGAGVYKLKFGNEQAWIRSLTIHYRMRFVNEIGELLDFQQIP</sequence>
<dbReference type="AlphaFoldDB" id="A0AAF3EPD9"/>
<dbReference type="SUPFAM" id="SSF52087">
    <property type="entry name" value="CRAL/TRIO domain"/>
    <property type="match status" value="1"/>
</dbReference>
<organism evidence="2 3">
    <name type="scientific">Mesorhabditis belari</name>
    <dbReference type="NCBI Taxonomy" id="2138241"/>
    <lineage>
        <taxon>Eukaryota</taxon>
        <taxon>Metazoa</taxon>
        <taxon>Ecdysozoa</taxon>
        <taxon>Nematoda</taxon>
        <taxon>Chromadorea</taxon>
        <taxon>Rhabditida</taxon>
        <taxon>Rhabditina</taxon>
        <taxon>Rhabditomorpha</taxon>
        <taxon>Rhabditoidea</taxon>
        <taxon>Rhabditidae</taxon>
        <taxon>Mesorhabditinae</taxon>
        <taxon>Mesorhabditis</taxon>
    </lineage>
</organism>
<evidence type="ECO:0000313" key="2">
    <source>
        <dbReference type="Proteomes" id="UP000887575"/>
    </source>
</evidence>
<name>A0AAF3EPD9_9BILA</name>
<dbReference type="Gene3D" id="3.40.525.10">
    <property type="entry name" value="CRAL-TRIO lipid binding domain"/>
    <property type="match status" value="1"/>
</dbReference>
<dbReference type="InterPro" id="IPR058960">
    <property type="entry name" value="Ctg-1-like_C"/>
</dbReference>
<dbReference type="Proteomes" id="UP000887575">
    <property type="component" value="Unassembled WGS sequence"/>
</dbReference>
<dbReference type="CDD" id="cd00170">
    <property type="entry name" value="SEC14"/>
    <property type="match status" value="1"/>
</dbReference>
<feature type="domain" description="CRAL-TRIO" evidence="1">
    <location>
        <begin position="93"/>
        <end position="269"/>
    </location>
</feature>
<keyword evidence="2" id="KW-1185">Reference proteome</keyword>
<dbReference type="WBParaSite" id="MBELARI_LOCUS1594">
    <property type="protein sequence ID" value="MBELARI_LOCUS1594"/>
    <property type="gene ID" value="MBELARI_LOCUS1594"/>
</dbReference>
<dbReference type="PANTHER" id="PTHR47159">
    <property type="entry name" value="PROTEIN CBG07705-RELATED"/>
    <property type="match status" value="1"/>
</dbReference>
<dbReference type="InterPro" id="IPR053302">
    <property type="entry name" value="CRAL-TRIO_domain"/>
</dbReference>
<accession>A0AAF3EPD9</accession>
<protein>
    <recommendedName>
        <fullName evidence="1">CRAL-TRIO domain-containing protein</fullName>
    </recommendedName>
</protein>
<dbReference type="Pfam" id="PF25883">
    <property type="entry name" value="F28H7_8_C"/>
    <property type="match status" value="1"/>
</dbReference>
<dbReference type="PROSITE" id="PS50191">
    <property type="entry name" value="CRAL_TRIO"/>
    <property type="match status" value="1"/>
</dbReference>
<reference evidence="3" key="1">
    <citation type="submission" date="2024-02" db="UniProtKB">
        <authorList>
            <consortium name="WormBaseParasite"/>
        </authorList>
    </citation>
    <scope>IDENTIFICATION</scope>
</reference>
<dbReference type="InterPro" id="IPR036865">
    <property type="entry name" value="CRAL-TRIO_dom_sf"/>
</dbReference>
<dbReference type="Gene3D" id="2.60.120.680">
    <property type="entry name" value="GOLD domain"/>
    <property type="match status" value="1"/>
</dbReference>